<dbReference type="SUPFAM" id="SSF50978">
    <property type="entry name" value="WD40 repeat-like"/>
    <property type="match status" value="1"/>
</dbReference>
<dbReference type="PROSITE" id="PS00678">
    <property type="entry name" value="WD_REPEATS_1"/>
    <property type="match status" value="1"/>
</dbReference>
<evidence type="ECO:0000256" key="1">
    <source>
        <dbReference type="ARBA" id="ARBA00022574"/>
    </source>
</evidence>
<dbReference type="PROSITE" id="PS50294">
    <property type="entry name" value="WD_REPEATS_REGION"/>
    <property type="match status" value="1"/>
</dbReference>
<organism evidence="4 5">
    <name type="scientific">Pichia kluyveri</name>
    <name type="common">Yeast</name>
    <dbReference type="NCBI Taxonomy" id="36015"/>
    <lineage>
        <taxon>Eukaryota</taxon>
        <taxon>Fungi</taxon>
        <taxon>Dikarya</taxon>
        <taxon>Ascomycota</taxon>
        <taxon>Saccharomycotina</taxon>
        <taxon>Pichiomycetes</taxon>
        <taxon>Pichiales</taxon>
        <taxon>Pichiaceae</taxon>
        <taxon>Pichia</taxon>
    </lineage>
</organism>
<dbReference type="SMART" id="SM00320">
    <property type="entry name" value="WD40"/>
    <property type="match status" value="4"/>
</dbReference>
<evidence type="ECO:0000256" key="2">
    <source>
        <dbReference type="ARBA" id="ARBA00022737"/>
    </source>
</evidence>
<proteinExistence type="predicted"/>
<dbReference type="GO" id="GO:0005634">
    <property type="term" value="C:nucleus"/>
    <property type="evidence" value="ECO:0007669"/>
    <property type="project" value="TreeGrafter"/>
</dbReference>
<dbReference type="Proteomes" id="UP001378960">
    <property type="component" value="Unassembled WGS sequence"/>
</dbReference>
<dbReference type="InterPro" id="IPR051510">
    <property type="entry name" value="SKI8"/>
</dbReference>
<keyword evidence="2" id="KW-0677">Repeat</keyword>
<protein>
    <submittedName>
        <fullName evidence="4">SKI complex subunit WD repeat protein</fullName>
    </submittedName>
</protein>
<keyword evidence="1 3" id="KW-0853">WD repeat</keyword>
<evidence type="ECO:0000313" key="4">
    <source>
        <dbReference type="EMBL" id="GMM46971.1"/>
    </source>
</evidence>
<name>A0AAV5R6S9_PICKL</name>
<dbReference type="PANTHER" id="PTHR44090:SF1">
    <property type="entry name" value="SUPERKILLER COMPLEX PROTEIN 8"/>
    <property type="match status" value="1"/>
</dbReference>
<dbReference type="InterPro" id="IPR015943">
    <property type="entry name" value="WD40/YVTN_repeat-like_dom_sf"/>
</dbReference>
<gene>
    <name evidence="4" type="ORF">DAPK24_035460</name>
</gene>
<dbReference type="InterPro" id="IPR036322">
    <property type="entry name" value="WD40_repeat_dom_sf"/>
</dbReference>
<dbReference type="EMBL" id="BTGB01000005">
    <property type="protein sequence ID" value="GMM46971.1"/>
    <property type="molecule type" value="Genomic_DNA"/>
</dbReference>
<reference evidence="4 5" key="1">
    <citation type="journal article" date="2023" name="Elife">
        <title>Identification of key yeast species and microbe-microbe interactions impacting larval growth of Drosophila in the wild.</title>
        <authorList>
            <person name="Mure A."/>
            <person name="Sugiura Y."/>
            <person name="Maeda R."/>
            <person name="Honda K."/>
            <person name="Sakurai N."/>
            <person name="Takahashi Y."/>
            <person name="Watada M."/>
            <person name="Katoh T."/>
            <person name="Gotoh A."/>
            <person name="Gotoh Y."/>
            <person name="Taniguchi I."/>
            <person name="Nakamura K."/>
            <person name="Hayashi T."/>
            <person name="Katayama T."/>
            <person name="Uemura T."/>
            <person name="Hattori Y."/>
        </authorList>
    </citation>
    <scope>NUCLEOTIDE SEQUENCE [LARGE SCALE GENOMIC DNA]</scope>
    <source>
        <strain evidence="4 5">PK-24</strain>
    </source>
</reference>
<dbReference type="PROSITE" id="PS50082">
    <property type="entry name" value="WD_REPEATS_2"/>
    <property type="match status" value="1"/>
</dbReference>
<dbReference type="InterPro" id="IPR019775">
    <property type="entry name" value="WD40_repeat_CS"/>
</dbReference>
<dbReference type="InterPro" id="IPR001680">
    <property type="entry name" value="WD40_rpt"/>
</dbReference>
<dbReference type="PANTHER" id="PTHR44090">
    <property type="entry name" value="WD REPEAT-CONTAINING PROTEIN 61"/>
    <property type="match status" value="1"/>
</dbReference>
<keyword evidence="5" id="KW-1185">Reference proteome</keyword>
<feature type="repeat" description="WD" evidence="3">
    <location>
        <begin position="269"/>
        <end position="310"/>
    </location>
</feature>
<accession>A0AAV5R6S9</accession>
<evidence type="ECO:0000313" key="5">
    <source>
        <dbReference type="Proteomes" id="UP001378960"/>
    </source>
</evidence>
<dbReference type="Pfam" id="PF00400">
    <property type="entry name" value="WD40"/>
    <property type="match status" value="1"/>
</dbReference>
<comment type="caution">
    <text evidence="4">The sequence shown here is derived from an EMBL/GenBank/DDBJ whole genome shotgun (WGS) entry which is preliminary data.</text>
</comment>
<dbReference type="AlphaFoldDB" id="A0AAV5R6S9"/>
<dbReference type="Gene3D" id="2.130.10.10">
    <property type="entry name" value="YVTN repeat-like/Quinoprotein amine dehydrogenase"/>
    <property type="match status" value="1"/>
</dbReference>
<sequence>MSTPYISTATVGNAHKSDILDVEVTSRFTVTVSSDGFLKLWSNESSERSLHKEVLVDKVGLHHVSVLEDIIDMKRVMIFALGSFSGTLSLWKYDFDTEELIDLNFDYKTTGLSAKSLFWFPKFAIGSGEIKFICTTVSGRTAVFDVTVEEGNPTLDYKGELYSNDNSFATCVSIDIDNNRIVVGHQNGNFYLYDIKQLLLSYNFESFGIKNSKSLNIVRSVAFSPNGELLAIANDSGPYGTISLYDVKYGEYLGAFVISTHSSNVGVGNFAHSKWCMSIAFNKDGKKLVSCGLDNLIKIWDVESRSCLNTLKLNATDLEDEDVLKLDDMDISACTSVTFVEQGIFKEDGQNDGLVVVGFDRSIRWFREAGGL</sequence>
<dbReference type="GO" id="GO:0032991">
    <property type="term" value="C:protein-containing complex"/>
    <property type="evidence" value="ECO:0007669"/>
    <property type="project" value="UniProtKB-ARBA"/>
</dbReference>
<evidence type="ECO:0000256" key="3">
    <source>
        <dbReference type="PROSITE-ProRule" id="PRU00221"/>
    </source>
</evidence>